<accession>A0ABD0YD17</accession>
<keyword evidence="2" id="KW-1185">Reference proteome</keyword>
<evidence type="ECO:0000313" key="1">
    <source>
        <dbReference type="EMBL" id="KAL1116943.1"/>
    </source>
</evidence>
<dbReference type="AlphaFoldDB" id="A0ABD0YD17"/>
<protein>
    <submittedName>
        <fullName evidence="1">Uncharacterized protein</fullName>
    </submittedName>
</protein>
<sequence>MARWRNCYIAKVVIPIPITRERDKSGRSRIVRLHVVGRGIRSTGLCSVEAKGERQAILHERGGSEDWSMSTLPKRVCPKYGNASSSDLEASMVGNMLAPSNQSIGAAE</sequence>
<evidence type="ECO:0000313" key="2">
    <source>
        <dbReference type="Proteomes" id="UP001558652"/>
    </source>
</evidence>
<name>A0ABD0YD17_9HEMI</name>
<gene>
    <name evidence="1" type="ORF">AAG570_004271</name>
</gene>
<comment type="caution">
    <text evidence="1">The sequence shown here is derived from an EMBL/GenBank/DDBJ whole genome shotgun (WGS) entry which is preliminary data.</text>
</comment>
<organism evidence="1 2">
    <name type="scientific">Ranatra chinensis</name>
    <dbReference type="NCBI Taxonomy" id="642074"/>
    <lineage>
        <taxon>Eukaryota</taxon>
        <taxon>Metazoa</taxon>
        <taxon>Ecdysozoa</taxon>
        <taxon>Arthropoda</taxon>
        <taxon>Hexapoda</taxon>
        <taxon>Insecta</taxon>
        <taxon>Pterygota</taxon>
        <taxon>Neoptera</taxon>
        <taxon>Paraneoptera</taxon>
        <taxon>Hemiptera</taxon>
        <taxon>Heteroptera</taxon>
        <taxon>Panheteroptera</taxon>
        <taxon>Nepomorpha</taxon>
        <taxon>Nepidae</taxon>
        <taxon>Ranatrinae</taxon>
        <taxon>Ranatra</taxon>
    </lineage>
</organism>
<dbReference type="Proteomes" id="UP001558652">
    <property type="component" value="Unassembled WGS sequence"/>
</dbReference>
<dbReference type="EMBL" id="JBFDAA010000016">
    <property type="protein sequence ID" value="KAL1116943.1"/>
    <property type="molecule type" value="Genomic_DNA"/>
</dbReference>
<reference evidence="1 2" key="1">
    <citation type="submission" date="2024-07" db="EMBL/GenBank/DDBJ databases">
        <title>Chromosome-level genome assembly of the water stick insect Ranatra chinensis (Heteroptera: Nepidae).</title>
        <authorList>
            <person name="Liu X."/>
        </authorList>
    </citation>
    <scope>NUCLEOTIDE SEQUENCE [LARGE SCALE GENOMIC DNA]</scope>
    <source>
        <strain evidence="1">Cailab_2021Rc</strain>
        <tissue evidence="1">Muscle</tissue>
    </source>
</reference>
<proteinExistence type="predicted"/>